<keyword evidence="3" id="KW-1185">Reference proteome</keyword>
<comment type="caution">
    <text evidence="2">The sequence shown here is derived from an EMBL/GenBank/DDBJ whole genome shotgun (WGS) entry which is preliminary data.</text>
</comment>
<accession>A0ABW6ASY5</accession>
<evidence type="ECO:0000313" key="2">
    <source>
        <dbReference type="EMBL" id="MFD2937340.1"/>
    </source>
</evidence>
<reference evidence="3" key="1">
    <citation type="journal article" date="2019" name="Int. J. Syst. Evol. Microbiol.">
        <title>The Global Catalogue of Microorganisms (GCM) 10K type strain sequencing project: providing services to taxonomists for standard genome sequencing and annotation.</title>
        <authorList>
            <consortium name="The Broad Institute Genomics Platform"/>
            <consortium name="The Broad Institute Genome Sequencing Center for Infectious Disease"/>
            <person name="Wu L."/>
            <person name="Ma J."/>
        </authorList>
    </citation>
    <scope>NUCLEOTIDE SEQUENCE [LARGE SCALE GENOMIC DNA]</scope>
    <source>
        <strain evidence="3">KCTC 52490</strain>
    </source>
</reference>
<proteinExistence type="predicted"/>
<name>A0ABW6ASY5_9BACT</name>
<protein>
    <submittedName>
        <fullName evidence="2">Uncharacterized protein</fullName>
    </submittedName>
</protein>
<gene>
    <name evidence="2" type="ORF">ACFS25_26440</name>
</gene>
<evidence type="ECO:0000256" key="1">
    <source>
        <dbReference type="SAM" id="MobiDB-lite"/>
    </source>
</evidence>
<dbReference type="RefSeq" id="WP_381507246.1">
    <property type="nucleotide sequence ID" value="NZ_JBHUOM010000025.1"/>
</dbReference>
<sequence>MDSPKNTLDWTLVQVDYLEDNYGFTSFVELAKALSKDPEEIRAKVKEMDLAGLFIVTENSTIKTKLAVRQLMQDNKRFLPNGWLVGLSMGHSMLRSLCSQINEGDTWLEEVEEELNSVLDALVQLFELSPLLTVGDMLKGEDVGQAYRITGREFRPAQKEINYYLTYLYGSEGIPEEYDDEDEENEDPLHQSS</sequence>
<feature type="region of interest" description="Disordered" evidence="1">
    <location>
        <begin position="174"/>
        <end position="193"/>
    </location>
</feature>
<evidence type="ECO:0000313" key="3">
    <source>
        <dbReference type="Proteomes" id="UP001597512"/>
    </source>
</evidence>
<dbReference type="EMBL" id="JBHUOM010000025">
    <property type="protein sequence ID" value="MFD2937340.1"/>
    <property type="molecule type" value="Genomic_DNA"/>
</dbReference>
<dbReference type="Proteomes" id="UP001597512">
    <property type="component" value="Unassembled WGS sequence"/>
</dbReference>
<feature type="compositionally biased region" description="Acidic residues" evidence="1">
    <location>
        <begin position="174"/>
        <end position="186"/>
    </location>
</feature>
<organism evidence="2 3">
    <name type="scientific">Spirosoma flavum</name>
    <dbReference type="NCBI Taxonomy" id="2048557"/>
    <lineage>
        <taxon>Bacteria</taxon>
        <taxon>Pseudomonadati</taxon>
        <taxon>Bacteroidota</taxon>
        <taxon>Cytophagia</taxon>
        <taxon>Cytophagales</taxon>
        <taxon>Cytophagaceae</taxon>
        <taxon>Spirosoma</taxon>
    </lineage>
</organism>